<evidence type="ECO:0000256" key="4">
    <source>
        <dbReference type="ARBA" id="ARBA00023136"/>
    </source>
</evidence>
<feature type="compositionally biased region" description="Pro residues" evidence="5">
    <location>
        <begin position="61"/>
        <end position="71"/>
    </location>
</feature>
<dbReference type="GO" id="GO:0016020">
    <property type="term" value="C:membrane"/>
    <property type="evidence" value="ECO:0007669"/>
    <property type="project" value="UniProtKB-SubCell"/>
</dbReference>
<keyword evidence="2" id="KW-0812">Transmembrane</keyword>
<proteinExistence type="predicted"/>
<evidence type="ECO:0000256" key="1">
    <source>
        <dbReference type="ARBA" id="ARBA00004141"/>
    </source>
</evidence>
<evidence type="ECO:0000313" key="6">
    <source>
        <dbReference type="EMBL" id="KAH9844916.1"/>
    </source>
</evidence>
<dbReference type="EMBL" id="RIBY02000202">
    <property type="protein sequence ID" value="KAH9844916.1"/>
    <property type="molecule type" value="Genomic_DNA"/>
</dbReference>
<protein>
    <submittedName>
        <fullName evidence="6">RING-variant domain-containing protein 2</fullName>
    </submittedName>
</protein>
<gene>
    <name evidence="6" type="ORF">Tdes44962_MAKER07026</name>
</gene>
<comment type="subcellular location">
    <subcellularLocation>
        <location evidence="1">Membrane</location>
        <topology evidence="1">Multi-pass membrane protein</topology>
    </subcellularLocation>
</comment>
<evidence type="ECO:0000256" key="3">
    <source>
        <dbReference type="ARBA" id="ARBA00022989"/>
    </source>
</evidence>
<accession>A0A9W7T0Q2</accession>
<dbReference type="AlphaFoldDB" id="A0A9W7T0Q2"/>
<dbReference type="OrthoDB" id="5817083at2759"/>
<evidence type="ECO:0000256" key="5">
    <source>
        <dbReference type="SAM" id="MobiDB-lite"/>
    </source>
</evidence>
<feature type="region of interest" description="Disordered" evidence="5">
    <location>
        <begin position="1"/>
        <end position="76"/>
    </location>
</feature>
<feature type="region of interest" description="Disordered" evidence="5">
    <location>
        <begin position="402"/>
        <end position="475"/>
    </location>
</feature>
<dbReference type="Proteomes" id="UP001138500">
    <property type="component" value="Unassembled WGS sequence"/>
</dbReference>
<evidence type="ECO:0000256" key="2">
    <source>
        <dbReference type="ARBA" id="ARBA00022692"/>
    </source>
</evidence>
<comment type="caution">
    <text evidence="6">The sequence shown here is derived from an EMBL/GenBank/DDBJ whole genome shotgun (WGS) entry which is preliminary data.</text>
</comment>
<organism evidence="6 7">
    <name type="scientific">Teratosphaeria destructans</name>
    <dbReference type="NCBI Taxonomy" id="418781"/>
    <lineage>
        <taxon>Eukaryota</taxon>
        <taxon>Fungi</taxon>
        <taxon>Dikarya</taxon>
        <taxon>Ascomycota</taxon>
        <taxon>Pezizomycotina</taxon>
        <taxon>Dothideomycetes</taxon>
        <taxon>Dothideomycetidae</taxon>
        <taxon>Mycosphaerellales</taxon>
        <taxon>Teratosphaeriaceae</taxon>
        <taxon>Teratosphaeria</taxon>
    </lineage>
</organism>
<keyword evidence="7" id="KW-1185">Reference proteome</keyword>
<evidence type="ECO:0000313" key="7">
    <source>
        <dbReference type="Proteomes" id="UP001138500"/>
    </source>
</evidence>
<name>A0A9W7T0Q2_9PEZI</name>
<feature type="compositionally biased region" description="Pro residues" evidence="5">
    <location>
        <begin position="452"/>
        <end position="464"/>
    </location>
</feature>
<reference evidence="6 7" key="1">
    <citation type="journal article" date="2018" name="IMA Fungus">
        <title>IMA Genome-F 10: Nine draft genome sequences of Claviceps purpurea s.lat., including C. arundinis, C. humidiphila, and C. cf. spartinae, pseudomolecules for the pitch canker pathogen Fusarium circinatum, draft genome of Davidsoniella eucalypti, Grosmannia galeiformis, Quambalaria eucalypti, and Teratosphaeria destructans.</title>
        <authorList>
            <person name="Wingfield B.D."/>
            <person name="Liu M."/>
            <person name="Nguyen H.D."/>
            <person name="Lane F.A."/>
            <person name="Morgan S.W."/>
            <person name="De Vos L."/>
            <person name="Wilken P.M."/>
            <person name="Duong T.A."/>
            <person name="Aylward J."/>
            <person name="Coetzee M.P."/>
            <person name="Dadej K."/>
            <person name="De Beer Z.W."/>
            <person name="Findlay W."/>
            <person name="Havenga M."/>
            <person name="Kolarik M."/>
            <person name="Menzies J.G."/>
            <person name="Naidoo K."/>
            <person name="Pochopski O."/>
            <person name="Shoukouhi P."/>
            <person name="Santana Q.C."/>
            <person name="Seifert K.A."/>
            <person name="Soal N."/>
            <person name="Steenkamp E.T."/>
            <person name="Tatham C.T."/>
            <person name="van der Nest M.A."/>
            <person name="Wingfield M.J."/>
        </authorList>
    </citation>
    <scope>NUCLEOTIDE SEQUENCE [LARGE SCALE GENOMIC DNA]</scope>
    <source>
        <strain evidence="6">CMW44962</strain>
    </source>
</reference>
<keyword evidence="3" id="KW-1133">Transmembrane helix</keyword>
<dbReference type="Gene3D" id="3.30.40.10">
    <property type="entry name" value="Zinc/RING finger domain, C3HC4 (zinc finger)"/>
    <property type="match status" value="1"/>
</dbReference>
<reference evidence="6 7" key="2">
    <citation type="journal article" date="2021" name="Curr. Genet.">
        <title>Genetic response to nitrogen starvation in the aggressive Eucalyptus foliar pathogen Teratosphaeria destructans.</title>
        <authorList>
            <person name="Havenga M."/>
            <person name="Wingfield B.D."/>
            <person name="Wingfield M.J."/>
            <person name="Dreyer L.L."/>
            <person name="Roets F."/>
            <person name="Aylward J."/>
        </authorList>
    </citation>
    <scope>NUCLEOTIDE SEQUENCE [LARGE SCALE GENOMIC DNA]</scope>
    <source>
        <strain evidence="6">CMW44962</strain>
    </source>
</reference>
<sequence length="589" mass="65480">MASIPPTPSRQQSQRRPSPDHTLPAPPSSTVTRSATLEHPQTLFVKDSPQEEQPQAEDMTTPPPPSPPPPVSADEDPNVKKCWICFSDSTEDTPDSAPWRDPCPCALVAHEVRDASAWFLHKMLMLTFYASDQDCLLDWIADMESPKNARHRAAARTKIECPQCKSEIKLARPRNVVVDAYRELERIGLRSITPAALLVVGATLWTSSLQWGIHSIYAVFGHEDGARILHPLLLNAIRPPLEVFVGKPQEALDRLVGLVMDHLVHWRLYLGLPLLTPILILSRTKFANSVLPVLPILFFATQAHSPDASRLGFRHWPPSASLCFAVLPYIRTMYNTYYDEVWAAKEKRWLKQIQPRQGSSANEGEDQSEDGVDAALDEILEDGIEDEEGDNMFELRIDGGIWDNVDEDEDPGQPQPDAQANRVAPPLQQPPLADGDAQAEPPPNIPDDRPEPPAPQAQPQPQIPQRPRRQPNAAAGNRLEAGERRHFFSATAIAQTVIGALLFPTIAGMSGELLKLLLPRAWTTGPASSSLGARTPAKGLLQEKWGRSFVGGCLFVVAKDALVLYVRWRMAESHRKRRVLDYTGERRRV</sequence>
<dbReference type="PANTHER" id="PTHR46283">
    <property type="entry name" value="E3 UBIQUITIN-PROTEIN LIGASE MARCH5"/>
    <property type="match status" value="1"/>
</dbReference>
<dbReference type="InterPro" id="IPR013083">
    <property type="entry name" value="Znf_RING/FYVE/PHD"/>
</dbReference>
<feature type="compositionally biased region" description="Low complexity" evidence="5">
    <location>
        <begin position="465"/>
        <end position="475"/>
    </location>
</feature>
<keyword evidence="4" id="KW-0472">Membrane</keyword>